<feature type="transmembrane region" description="Helical" evidence="2">
    <location>
        <begin position="552"/>
        <end position="577"/>
    </location>
</feature>
<feature type="region of interest" description="Disordered" evidence="1">
    <location>
        <begin position="1005"/>
        <end position="1041"/>
    </location>
</feature>
<feature type="compositionally biased region" description="Polar residues" evidence="1">
    <location>
        <begin position="910"/>
        <end position="920"/>
    </location>
</feature>
<feature type="transmembrane region" description="Helical" evidence="2">
    <location>
        <begin position="589"/>
        <end position="610"/>
    </location>
</feature>
<keyword evidence="2" id="KW-1133">Transmembrane helix</keyword>
<comment type="caution">
    <text evidence="3">The sequence shown here is derived from an EMBL/GenBank/DDBJ whole genome shotgun (WGS) entry which is preliminary data.</text>
</comment>
<keyword evidence="2" id="KW-0472">Membrane</keyword>
<evidence type="ECO:0000256" key="2">
    <source>
        <dbReference type="SAM" id="Phobius"/>
    </source>
</evidence>
<keyword evidence="2" id="KW-0812">Transmembrane</keyword>
<feature type="compositionally biased region" description="Pro residues" evidence="1">
    <location>
        <begin position="739"/>
        <end position="760"/>
    </location>
</feature>
<dbReference type="Proteomes" id="UP000283509">
    <property type="component" value="Unassembled WGS sequence"/>
</dbReference>
<keyword evidence="4" id="KW-1185">Reference proteome</keyword>
<feature type="compositionally biased region" description="Low complexity" evidence="1">
    <location>
        <begin position="820"/>
        <end position="833"/>
    </location>
</feature>
<evidence type="ECO:0000313" key="4">
    <source>
        <dbReference type="Proteomes" id="UP000283509"/>
    </source>
</evidence>
<reference evidence="3 4" key="1">
    <citation type="submission" date="2018-04" db="EMBL/GenBank/DDBJ databases">
        <authorList>
            <person name="Zhang X."/>
            <person name="Yuan J."/>
            <person name="Li F."/>
            <person name="Xiang J."/>
        </authorList>
    </citation>
    <scope>NUCLEOTIDE SEQUENCE [LARGE SCALE GENOMIC DNA]</scope>
    <source>
        <tissue evidence="3">Muscle</tissue>
    </source>
</reference>
<sequence length="1041" mass="114243">MPSSPPLPSSAPTQHPHPRPHHLSLTPPLHHPLSTPLHLLSPPAPPHLSPFSNTPSPPLSPSPPPPPPPPSHFNAHPWKLNLWNRRFTKHTSPLPLSPSPPPSFPLTPPSISPLPPLSSLSLSPSPSPLSLPPHPSPLPSIPLLPPIPPHPPPPKKKAFSKASSISAHRPAPEPSPLASNRENLMPARSGSRPSPFPSLFPRSPLFFEFPLFILLFLVLSFSLVPLLFILLFPRSPFSQFPLSLSCSLGLPFSLVSPLLSCSPSVSPFLRSLSLSAFPRLPFSIRVSLSLSCSSSSPFLRVLYPSLLCLPSFSPFFEFRPILSLSLAPCFLFAESPSYPASSSLLFFEFPVSYPGFLLRALFSSFPSLLILLSSVSPLFPLFILLFSPAPSLLSPLFILLFPRSPLLEFPSHSLFSSFSLFFPFLFPFVIYFLLLLPLSPRSPLFFFFPFFILLFPRSPLFFEFPLSLFLLLPRSPFSSSFPLFILLSSFSFLRVSSYPAPLSPPFFSPLFLSAPSSVSLPCPFLSYFSLFYPFPLFIPSLPSFSLSFFPSFIILLLLGSTLFPSLYPALPSFSLFFEFPLSLSSFSSLVLPFSSSFPLFIFSFLLSPLFLRSSSSFPSFFSLSSWSPRIYSLALPFLSSLSSSSSLSLSCVGSPVYIYYFLLYPFPSSFPFLCFPSSLTLSFSLVSPFSYFLLLYPFPLSLSCSSLVFPSPCLPPPLSYFSLDLPFSSVSPPFIIHPNQPPPPSPPLPPSPPPHPQPPHNPHHPHHHLSHLLPGAVMEARTDGRGQSLKIRAGIPFPPSPTKPLSPSLTPLSPSPTTPLSPSHSTPPSLHLTRGFQSHFPAPPDTKGQEALLRRPSCPYCTLANFTDAGINQISAAGIAACNFAIADNASLLQRRPETRARFAPPAWPQHNTQSRPGTATSRPSRHDPRPRRPPPSPAATTTTTSCHDPFLRPRRPPPSPAATTHDLVDLLHCHDLRPSPTSLTSSFTSCHDPRPTIDLLHYQLPRPTTSPTSSITSCHDLRPRRRPPSPAATTYDPRSC</sequence>
<feature type="compositionally biased region" description="Low complexity" evidence="1">
    <location>
        <begin position="1008"/>
        <end position="1018"/>
    </location>
</feature>
<evidence type="ECO:0000256" key="1">
    <source>
        <dbReference type="SAM" id="MobiDB-lite"/>
    </source>
</evidence>
<gene>
    <name evidence="3" type="ORF">C7M84_019940</name>
</gene>
<feature type="transmembrane region" description="Helical" evidence="2">
    <location>
        <begin position="413"/>
        <end position="436"/>
    </location>
</feature>
<feature type="transmembrane region" description="Helical" evidence="2">
    <location>
        <begin position="481"/>
        <end position="498"/>
    </location>
</feature>
<name>A0A3R7P645_PENVA</name>
<dbReference type="AlphaFoldDB" id="A0A3R7P645"/>
<feature type="compositionally biased region" description="Low complexity" evidence="1">
    <location>
        <begin position="23"/>
        <end position="41"/>
    </location>
</feature>
<feature type="region of interest" description="Disordered" evidence="1">
    <location>
        <begin position="790"/>
        <end position="835"/>
    </location>
</feature>
<accession>A0A3R7P645</accession>
<feature type="region of interest" description="Disordered" evidence="1">
    <location>
        <begin position="738"/>
        <end position="769"/>
    </location>
</feature>
<organism evidence="3 4">
    <name type="scientific">Penaeus vannamei</name>
    <name type="common">Whiteleg shrimp</name>
    <name type="synonym">Litopenaeus vannamei</name>
    <dbReference type="NCBI Taxonomy" id="6689"/>
    <lineage>
        <taxon>Eukaryota</taxon>
        <taxon>Metazoa</taxon>
        <taxon>Ecdysozoa</taxon>
        <taxon>Arthropoda</taxon>
        <taxon>Crustacea</taxon>
        <taxon>Multicrustacea</taxon>
        <taxon>Malacostraca</taxon>
        <taxon>Eumalacostraca</taxon>
        <taxon>Eucarida</taxon>
        <taxon>Decapoda</taxon>
        <taxon>Dendrobranchiata</taxon>
        <taxon>Penaeoidea</taxon>
        <taxon>Penaeidae</taxon>
        <taxon>Penaeus</taxon>
    </lineage>
</organism>
<feature type="transmembrane region" description="Helical" evidence="2">
    <location>
        <begin position="672"/>
        <end position="696"/>
    </location>
</feature>
<feature type="compositionally biased region" description="Pro residues" evidence="1">
    <location>
        <begin position="55"/>
        <end position="71"/>
    </location>
</feature>
<evidence type="ECO:0000313" key="3">
    <source>
        <dbReference type="EMBL" id="ROT62225.1"/>
    </source>
</evidence>
<protein>
    <submittedName>
        <fullName evidence="3">Uncharacterized protein</fullName>
    </submittedName>
</protein>
<feature type="region of interest" description="Disordered" evidence="1">
    <location>
        <begin position="116"/>
        <end position="135"/>
    </location>
</feature>
<feature type="region of interest" description="Disordered" evidence="1">
    <location>
        <begin position="901"/>
        <end position="965"/>
    </location>
</feature>
<feature type="compositionally biased region" description="Low complexity" evidence="1">
    <location>
        <begin position="939"/>
        <end position="949"/>
    </location>
</feature>
<feature type="compositionally biased region" description="Pro residues" evidence="1">
    <location>
        <begin position="125"/>
        <end position="135"/>
    </location>
</feature>
<feature type="region of interest" description="Disordered" evidence="1">
    <location>
        <begin position="1"/>
        <end position="75"/>
    </location>
</feature>
<feature type="transmembrane region" description="Helical" evidence="2">
    <location>
        <begin position="510"/>
        <end position="532"/>
    </location>
</feature>
<feature type="transmembrane region" description="Helical" evidence="2">
    <location>
        <begin position="630"/>
        <end position="660"/>
    </location>
</feature>
<dbReference type="EMBL" id="QCYY01003759">
    <property type="protein sequence ID" value="ROT62225.1"/>
    <property type="molecule type" value="Genomic_DNA"/>
</dbReference>
<feature type="transmembrane region" description="Helical" evidence="2">
    <location>
        <begin position="209"/>
        <end position="233"/>
    </location>
</feature>
<feature type="transmembrane region" description="Helical" evidence="2">
    <location>
        <begin position="443"/>
        <end position="461"/>
    </location>
</feature>
<feature type="compositionally biased region" description="Pro residues" evidence="1">
    <location>
        <begin position="140"/>
        <end position="152"/>
    </location>
</feature>
<feature type="transmembrane region" description="Helical" evidence="2">
    <location>
        <begin position="379"/>
        <end position="401"/>
    </location>
</feature>
<reference evidence="3 4" key="2">
    <citation type="submission" date="2019-01" db="EMBL/GenBank/DDBJ databases">
        <title>The decoding of complex shrimp genome reveals the adaptation for benthos swimmer, frequently molting mechanism and breeding impact on genome.</title>
        <authorList>
            <person name="Sun Y."/>
            <person name="Gao Y."/>
            <person name="Yu Y."/>
        </authorList>
    </citation>
    <scope>NUCLEOTIDE SEQUENCE [LARGE SCALE GENOMIC DNA]</scope>
    <source>
        <tissue evidence="3">Muscle</tissue>
    </source>
</reference>
<proteinExistence type="predicted"/>
<feature type="region of interest" description="Disordered" evidence="1">
    <location>
        <begin position="140"/>
        <end position="194"/>
    </location>
</feature>
<feature type="region of interest" description="Disordered" evidence="1">
    <location>
        <begin position="89"/>
        <end position="110"/>
    </location>
</feature>
<feature type="compositionally biased region" description="Pro residues" evidence="1">
    <location>
        <begin position="95"/>
        <end position="110"/>
    </location>
</feature>